<dbReference type="InterPro" id="IPR016039">
    <property type="entry name" value="Thiolase-like"/>
</dbReference>
<dbReference type="Pfam" id="PF00109">
    <property type="entry name" value="ketoacyl-synt"/>
    <property type="match status" value="1"/>
</dbReference>
<dbReference type="SMART" id="SM00825">
    <property type="entry name" value="PKS_KS"/>
    <property type="match status" value="1"/>
</dbReference>
<dbReference type="InterPro" id="IPR036736">
    <property type="entry name" value="ACP-like_sf"/>
</dbReference>
<dbReference type="Pfam" id="PF00668">
    <property type="entry name" value="Condensation"/>
    <property type="match status" value="1"/>
</dbReference>
<name>A0A9W4B7E5_9MYCO</name>
<dbReference type="Gene3D" id="1.10.1200.10">
    <property type="entry name" value="ACP-like"/>
    <property type="match status" value="1"/>
</dbReference>
<dbReference type="InterPro" id="IPR001227">
    <property type="entry name" value="Ac_transferase_dom_sf"/>
</dbReference>
<dbReference type="Gene3D" id="3.30.559.30">
    <property type="entry name" value="Nonribosomal peptide synthetase, condensation domain"/>
    <property type="match status" value="1"/>
</dbReference>
<dbReference type="KEGG" id="mgau:MGALJ_49410"/>
<dbReference type="PROSITE" id="PS00606">
    <property type="entry name" value="KS3_1"/>
    <property type="match status" value="1"/>
</dbReference>
<evidence type="ECO:0000259" key="8">
    <source>
        <dbReference type="PROSITE" id="PS50075"/>
    </source>
</evidence>
<dbReference type="SUPFAM" id="SSF52151">
    <property type="entry name" value="FabD/lysophospholipase-like"/>
    <property type="match status" value="1"/>
</dbReference>
<dbReference type="Gene3D" id="3.40.47.10">
    <property type="match status" value="1"/>
</dbReference>
<evidence type="ECO:0000256" key="4">
    <source>
        <dbReference type="ARBA" id="ARBA00022679"/>
    </source>
</evidence>
<dbReference type="InterPro" id="IPR009081">
    <property type="entry name" value="PP-bd_ACP"/>
</dbReference>
<dbReference type="PROSITE" id="PS50075">
    <property type="entry name" value="CARRIER"/>
    <property type="match status" value="1"/>
</dbReference>
<evidence type="ECO:0000256" key="5">
    <source>
        <dbReference type="ARBA" id="ARBA00022832"/>
    </source>
</evidence>
<dbReference type="RefSeq" id="WP_163734173.1">
    <property type="nucleotide sequence ID" value="NZ_AP022601.1"/>
</dbReference>
<evidence type="ECO:0000259" key="9">
    <source>
        <dbReference type="PROSITE" id="PS52004"/>
    </source>
</evidence>
<dbReference type="SUPFAM" id="SSF55048">
    <property type="entry name" value="Probable ACP-binding domain of malonyl-CoA ACP transacylase"/>
    <property type="match status" value="1"/>
</dbReference>
<protein>
    <submittedName>
        <fullName evidence="10">Phthiocerol synthesis polyketide synthase type I PpsE</fullName>
    </submittedName>
</protein>
<dbReference type="PANTHER" id="PTHR43775:SF37">
    <property type="entry name" value="SI:DKEY-61P9.11"/>
    <property type="match status" value="1"/>
</dbReference>
<keyword evidence="6" id="KW-0443">Lipid metabolism</keyword>
<keyword evidence="5" id="KW-0276">Fatty acid metabolism</keyword>
<sequence>MDTGSNQLPPNSIAVIGMAGRFPGADSVTTFWDNLRRGEESIATLSDDALAAAGVSAKTLADPAYVRRAPLLDGTDEFDAEYFGMTPYTAAMMDPQQRLFLQTAWHAFEDSGYDPATFDGAIGVFAASTASGYLMDNLMSHRDPKALVGEGITVEMFNLVLLNDKDYLATRVSHQFNLRGPSLSVQTACSSSLVAVHLACQSLLSGESDMVLAGAASIRVPHHVGYTYEPGAMVSASGHCRPFDVRSDGTIFGSGVAAVILKPLEAALDDGDRIHAVIRGSAINNDGSVKMTYAAPALAGQAEVIAEAHAVAGVDSSTIGFVETHGTGTPLGDPIEIEALRQAFEVSDLDRPGPCVLGSVKSNIGHLDAASGVTGLIKTILCLKNKAIPPTVHYTAPNPELHLEKTPFVVANTYTPWESDVPRRAGVSSFGVGGTNVHVVLEEAPETSAVAATSGPQVLLLSARTAESLQDARAALAAELSRDEQLSLPDVAFTLAGRRAYEVRMAAVVADRADAAAVLTALPDNPEHENVSVGQCPPGASPGAKRAAFLFPGQGAQHVGMARGLYDTEPVFRETFDRCAAVFGLELGFDLVAEVFDGASLEPTDLAQPALFAVEYALAQLITSYGVTPAALAGHSIGELVAATLAGVFDLPTALKVVSMRARLMHAAPAGAMVAVAAAPDDIATHMTADVDLAAINEFGNCVVAGPDEAIRAFSDRLAAAGILARRVRTSHGFHSQSMDTVLAPFAEYLSTVTLRAPRIPMLSNVTGTWMTDEEATDPHRWAKHIRSTVRFADELAELLGDAQRVLVEVGPGGSLTGSAVRVPGWSETHRAVRLMRHPLQSRNDRDTFLLGLGQLWSAGVDVDWTARHGEAQHVTLPGYAFARQRHWIEPAAFVRSGGSAPLGAAVSESLPAARQPAIATDARSQMLATLQRIWSQCLGVESIAPGDNFFELGGDSLLAIGVAMTAAHEGVELTPQDLYDHDSLGALADTLVARYASGGLAGQPTDELNPPVPPNILRFLDSGLAEPGRWRAPLVLRIDTSVSVEDASAVMTAVVNHHDALKMRVVNRAGVWEQHISEPGDFTGLTQCTLPADAVPASEGEREALSAVVSDTIAVQDLGSWPLTGTYVVDAQGAPRFLVLTMHGMVDDTKSREILVTDVLTAFAQRLAGSDIALEPATTGWREWSQRCAALAAHPAVLNRRSYWIDHAVKATVSLAGPGQDAERAGAPAAEDLIRLATALTPEQTSQVDNARRISQASTEEILLAALARVLAITVGDGVAAVDLAGAGRSVLRPEVDLRRTVGWFSAIHPIALPCMDLPGASAVQLLAEVSRTVKAVPHHGIGYGLLRYLHAPTAELLRTTATSEIFFSHLGMLPEWQETGAAVQVDGDTELMIRQTLPGLGHLLELRTYRHGGVLHVDWWYDRRRVRSGTAEALAEQFGATLIALIEEAVTGVQDGDGGEAEDEALALVDLSAAVLDDDE</sequence>
<dbReference type="PROSITE" id="PS52004">
    <property type="entry name" value="KS3_2"/>
    <property type="match status" value="1"/>
</dbReference>
<dbReference type="Pfam" id="PF00550">
    <property type="entry name" value="PP-binding"/>
    <property type="match status" value="1"/>
</dbReference>
<dbReference type="Pfam" id="PF00698">
    <property type="entry name" value="Acyl_transf_1"/>
    <property type="match status" value="1"/>
</dbReference>
<dbReference type="Gene3D" id="3.30.70.3290">
    <property type="match status" value="1"/>
</dbReference>
<keyword evidence="11" id="KW-1185">Reference proteome</keyword>
<dbReference type="InterPro" id="IPR050091">
    <property type="entry name" value="PKS_NRPS_Biosynth_Enz"/>
</dbReference>
<evidence type="ECO:0000256" key="2">
    <source>
        <dbReference type="ARBA" id="ARBA00022450"/>
    </source>
</evidence>
<accession>A0A9W4B7E5</accession>
<evidence type="ECO:0000256" key="1">
    <source>
        <dbReference type="ARBA" id="ARBA00001957"/>
    </source>
</evidence>
<dbReference type="Pfam" id="PF16197">
    <property type="entry name" value="KAsynt_C_assoc"/>
    <property type="match status" value="1"/>
</dbReference>
<organism evidence="10 11">
    <name type="scientific">Mycobacterium gallinarum</name>
    <dbReference type="NCBI Taxonomy" id="39689"/>
    <lineage>
        <taxon>Bacteria</taxon>
        <taxon>Bacillati</taxon>
        <taxon>Actinomycetota</taxon>
        <taxon>Actinomycetes</taxon>
        <taxon>Mycobacteriales</taxon>
        <taxon>Mycobacteriaceae</taxon>
        <taxon>Mycobacterium</taxon>
    </lineage>
</organism>
<keyword evidence="2" id="KW-0596">Phosphopantetheine</keyword>
<dbReference type="GO" id="GO:0071770">
    <property type="term" value="P:DIM/DIP cell wall layer assembly"/>
    <property type="evidence" value="ECO:0007669"/>
    <property type="project" value="TreeGrafter"/>
</dbReference>
<dbReference type="GO" id="GO:0004312">
    <property type="term" value="F:fatty acid synthase activity"/>
    <property type="evidence" value="ECO:0007669"/>
    <property type="project" value="TreeGrafter"/>
</dbReference>
<dbReference type="FunFam" id="3.40.47.10:FF:000042">
    <property type="entry name" value="Polyketide synthase Pks13"/>
    <property type="match status" value="1"/>
</dbReference>
<dbReference type="InterPro" id="IPR016036">
    <property type="entry name" value="Malonyl_transacylase_ACP-bd"/>
</dbReference>
<proteinExistence type="predicted"/>
<dbReference type="InterPro" id="IPR006162">
    <property type="entry name" value="Ppantetheine_attach_site"/>
</dbReference>
<dbReference type="InterPro" id="IPR001242">
    <property type="entry name" value="Condensation_dom"/>
</dbReference>
<dbReference type="GO" id="GO:0005886">
    <property type="term" value="C:plasma membrane"/>
    <property type="evidence" value="ECO:0007669"/>
    <property type="project" value="TreeGrafter"/>
</dbReference>
<dbReference type="SUPFAM" id="SSF53901">
    <property type="entry name" value="Thiolase-like"/>
    <property type="match status" value="1"/>
</dbReference>
<dbReference type="SMART" id="SM00823">
    <property type="entry name" value="PKS_PP"/>
    <property type="match status" value="1"/>
</dbReference>
<dbReference type="CDD" id="cd00833">
    <property type="entry name" value="PKS"/>
    <property type="match status" value="1"/>
</dbReference>
<dbReference type="InterPro" id="IPR016035">
    <property type="entry name" value="Acyl_Trfase/lysoPLipase"/>
</dbReference>
<dbReference type="Proteomes" id="UP000465785">
    <property type="component" value="Chromosome"/>
</dbReference>
<gene>
    <name evidence="10" type="primary">ppsE</name>
    <name evidence="10" type="ORF">MGALJ_49410</name>
</gene>
<dbReference type="PANTHER" id="PTHR43775">
    <property type="entry name" value="FATTY ACID SYNTHASE"/>
    <property type="match status" value="1"/>
</dbReference>
<reference evidence="10 11" key="1">
    <citation type="journal article" date="2019" name="Emerg. Microbes Infect.">
        <title>Comprehensive subspecies identification of 175 nontuberculous mycobacteria species based on 7547 genomic profiles.</title>
        <authorList>
            <person name="Matsumoto Y."/>
            <person name="Kinjo T."/>
            <person name="Motooka D."/>
            <person name="Nabeya D."/>
            <person name="Jung N."/>
            <person name="Uechi K."/>
            <person name="Horii T."/>
            <person name="Iida T."/>
            <person name="Fujita J."/>
            <person name="Nakamura S."/>
        </authorList>
    </citation>
    <scope>NUCLEOTIDE SEQUENCE [LARGE SCALE GENOMIC DNA]</scope>
    <source>
        <strain evidence="10 11">JCM 6399</strain>
    </source>
</reference>
<dbReference type="Gene3D" id="3.30.559.10">
    <property type="entry name" value="Chloramphenicol acetyltransferase-like domain"/>
    <property type="match status" value="1"/>
</dbReference>
<dbReference type="PROSITE" id="PS00012">
    <property type="entry name" value="PHOSPHOPANTETHEINE"/>
    <property type="match status" value="1"/>
</dbReference>
<dbReference type="InterPro" id="IPR020841">
    <property type="entry name" value="PKS_Beta-ketoAc_synthase_dom"/>
</dbReference>
<evidence type="ECO:0000256" key="6">
    <source>
        <dbReference type="ARBA" id="ARBA00023098"/>
    </source>
</evidence>
<dbReference type="InterPro" id="IPR032821">
    <property type="entry name" value="PKS_assoc"/>
</dbReference>
<dbReference type="Pfam" id="PF02801">
    <property type="entry name" value="Ketoacyl-synt_C"/>
    <property type="match status" value="1"/>
</dbReference>
<dbReference type="InterPro" id="IPR018201">
    <property type="entry name" value="Ketoacyl_synth_AS"/>
</dbReference>
<keyword evidence="4" id="KW-0808">Transferase</keyword>
<dbReference type="InterPro" id="IPR014031">
    <property type="entry name" value="Ketoacyl_synth_C"/>
</dbReference>
<evidence type="ECO:0000313" key="11">
    <source>
        <dbReference type="Proteomes" id="UP000465785"/>
    </source>
</evidence>
<feature type="domain" description="Ketosynthase family 3 (KS3)" evidence="9">
    <location>
        <begin position="10"/>
        <end position="443"/>
    </location>
</feature>
<evidence type="ECO:0000256" key="3">
    <source>
        <dbReference type="ARBA" id="ARBA00022553"/>
    </source>
</evidence>
<dbReference type="GO" id="GO:0004315">
    <property type="term" value="F:3-oxoacyl-[acyl-carrier-protein] synthase activity"/>
    <property type="evidence" value="ECO:0007669"/>
    <property type="project" value="InterPro"/>
</dbReference>
<dbReference type="SUPFAM" id="SSF52777">
    <property type="entry name" value="CoA-dependent acyltransferases"/>
    <property type="match status" value="2"/>
</dbReference>
<dbReference type="InterPro" id="IPR020806">
    <property type="entry name" value="PKS_PP-bd"/>
</dbReference>
<dbReference type="Gene3D" id="3.40.366.10">
    <property type="entry name" value="Malonyl-Coenzyme A Acyl Carrier Protein, domain 2"/>
    <property type="match status" value="1"/>
</dbReference>
<evidence type="ECO:0000313" key="10">
    <source>
        <dbReference type="EMBL" id="BBY95272.1"/>
    </source>
</evidence>
<dbReference type="EMBL" id="AP022601">
    <property type="protein sequence ID" value="BBY95272.1"/>
    <property type="molecule type" value="Genomic_DNA"/>
</dbReference>
<evidence type="ECO:0000256" key="7">
    <source>
        <dbReference type="ARBA" id="ARBA00023268"/>
    </source>
</evidence>
<dbReference type="SUPFAM" id="SSF47336">
    <property type="entry name" value="ACP-like"/>
    <property type="match status" value="1"/>
</dbReference>
<dbReference type="InterPro" id="IPR014043">
    <property type="entry name" value="Acyl_transferase_dom"/>
</dbReference>
<comment type="cofactor">
    <cofactor evidence="1">
        <name>pantetheine 4'-phosphate</name>
        <dbReference type="ChEBI" id="CHEBI:47942"/>
    </cofactor>
</comment>
<dbReference type="InterPro" id="IPR023213">
    <property type="entry name" value="CAT-like_dom_sf"/>
</dbReference>
<feature type="domain" description="Carrier" evidence="8">
    <location>
        <begin position="922"/>
        <end position="996"/>
    </location>
</feature>
<dbReference type="GO" id="GO:0005737">
    <property type="term" value="C:cytoplasm"/>
    <property type="evidence" value="ECO:0007669"/>
    <property type="project" value="TreeGrafter"/>
</dbReference>
<dbReference type="GO" id="GO:0006633">
    <property type="term" value="P:fatty acid biosynthetic process"/>
    <property type="evidence" value="ECO:0007669"/>
    <property type="project" value="InterPro"/>
</dbReference>
<dbReference type="SMART" id="SM00827">
    <property type="entry name" value="PKS_AT"/>
    <property type="match status" value="1"/>
</dbReference>
<dbReference type="GO" id="GO:0031177">
    <property type="term" value="F:phosphopantetheine binding"/>
    <property type="evidence" value="ECO:0007669"/>
    <property type="project" value="InterPro"/>
</dbReference>
<keyword evidence="3" id="KW-0597">Phosphoprotein</keyword>
<keyword evidence="7" id="KW-0511">Multifunctional enzyme</keyword>
<dbReference type="InterPro" id="IPR014030">
    <property type="entry name" value="Ketoacyl_synth_N"/>
</dbReference>